<proteinExistence type="predicted"/>
<comment type="caution">
    <text evidence="2">The sequence shown here is derived from an EMBL/GenBank/DDBJ whole genome shotgun (WGS) entry which is preliminary data.</text>
</comment>
<evidence type="ECO:0000256" key="1">
    <source>
        <dbReference type="SAM" id="MobiDB-lite"/>
    </source>
</evidence>
<sequence>MAIDPVGPAPGTSRPAHTFSDVSAFAPTTPLATAAAPAAAADASPADGTRASRVARALPLLLAALLAVAAFGTVGNAGCDDPGTYVSTPDGIALVGGCVKPGDIDPMTDPSMHDPASRRG</sequence>
<dbReference type="EMBL" id="JBHSIM010000020">
    <property type="protein sequence ID" value="MFC4832986.1"/>
    <property type="molecule type" value="Genomic_DNA"/>
</dbReference>
<dbReference type="Proteomes" id="UP001595909">
    <property type="component" value="Unassembled WGS sequence"/>
</dbReference>
<name>A0ABV9RI20_9PSEU</name>
<dbReference type="RefSeq" id="WP_274188122.1">
    <property type="nucleotide sequence ID" value="NZ_BAABHN010000020.1"/>
</dbReference>
<gene>
    <name evidence="2" type="ORF">ACFPEL_11245</name>
</gene>
<accession>A0ABV9RI20</accession>
<evidence type="ECO:0000313" key="2">
    <source>
        <dbReference type="EMBL" id="MFC4832986.1"/>
    </source>
</evidence>
<feature type="region of interest" description="Disordered" evidence="1">
    <location>
        <begin position="1"/>
        <end position="21"/>
    </location>
</feature>
<evidence type="ECO:0000313" key="3">
    <source>
        <dbReference type="Proteomes" id="UP001595909"/>
    </source>
</evidence>
<protein>
    <submittedName>
        <fullName evidence="2">Uncharacterized protein</fullName>
    </submittedName>
</protein>
<reference evidence="3" key="1">
    <citation type="journal article" date="2019" name="Int. J. Syst. Evol. Microbiol.">
        <title>The Global Catalogue of Microorganisms (GCM) 10K type strain sequencing project: providing services to taxonomists for standard genome sequencing and annotation.</title>
        <authorList>
            <consortium name="The Broad Institute Genomics Platform"/>
            <consortium name="The Broad Institute Genome Sequencing Center for Infectious Disease"/>
            <person name="Wu L."/>
            <person name="Ma J."/>
        </authorList>
    </citation>
    <scope>NUCLEOTIDE SEQUENCE [LARGE SCALE GENOMIC DNA]</scope>
    <source>
        <strain evidence="3">CCUG 50347</strain>
    </source>
</reference>
<keyword evidence="3" id="KW-1185">Reference proteome</keyword>
<organism evidence="2 3">
    <name type="scientific">Actinomycetospora chibensis</name>
    <dbReference type="NCBI Taxonomy" id="663606"/>
    <lineage>
        <taxon>Bacteria</taxon>
        <taxon>Bacillati</taxon>
        <taxon>Actinomycetota</taxon>
        <taxon>Actinomycetes</taxon>
        <taxon>Pseudonocardiales</taxon>
        <taxon>Pseudonocardiaceae</taxon>
        <taxon>Actinomycetospora</taxon>
    </lineage>
</organism>